<reference evidence="2 3" key="1">
    <citation type="submission" date="2021-06" db="EMBL/GenBank/DDBJ databases">
        <authorList>
            <person name="Sun Q."/>
            <person name="Li D."/>
        </authorList>
    </citation>
    <scope>NUCLEOTIDE SEQUENCE [LARGE SCALE GENOMIC DNA]</scope>
    <source>
        <strain evidence="2 3">MSJ-40</strain>
    </source>
</reference>
<protein>
    <submittedName>
        <fullName evidence="2">HAD family hydrolase</fullName>
    </submittedName>
</protein>
<dbReference type="PANTHER" id="PTHR43316:SF3">
    <property type="entry name" value="HALOACID DEHALOGENASE, TYPE II (AFU_ORTHOLOGUE AFUA_2G07750)-RELATED"/>
    <property type="match status" value="1"/>
</dbReference>
<dbReference type="InterPro" id="IPR051540">
    <property type="entry name" value="S-2-haloacid_dehalogenase"/>
</dbReference>
<dbReference type="Pfam" id="PF00702">
    <property type="entry name" value="Hydrolase"/>
    <property type="match status" value="1"/>
</dbReference>
<organism evidence="2 3">
    <name type="scientific">Tissierella simiarum</name>
    <dbReference type="NCBI Taxonomy" id="2841534"/>
    <lineage>
        <taxon>Bacteria</taxon>
        <taxon>Bacillati</taxon>
        <taxon>Bacillota</taxon>
        <taxon>Tissierellia</taxon>
        <taxon>Tissierellales</taxon>
        <taxon>Tissierellaceae</taxon>
        <taxon>Tissierella</taxon>
    </lineage>
</organism>
<dbReference type="Proteomes" id="UP000749471">
    <property type="component" value="Unassembled WGS sequence"/>
</dbReference>
<dbReference type="NCBIfam" id="TIGR01509">
    <property type="entry name" value="HAD-SF-IA-v3"/>
    <property type="match status" value="1"/>
</dbReference>
<name>A0ABS6E8A9_9FIRM</name>
<dbReference type="SFLD" id="SFLDS00003">
    <property type="entry name" value="Haloacid_Dehalogenase"/>
    <property type="match status" value="1"/>
</dbReference>
<evidence type="ECO:0000313" key="3">
    <source>
        <dbReference type="Proteomes" id="UP000749471"/>
    </source>
</evidence>
<evidence type="ECO:0000313" key="2">
    <source>
        <dbReference type="EMBL" id="MBU5439143.1"/>
    </source>
</evidence>
<keyword evidence="1 2" id="KW-0378">Hydrolase</keyword>
<gene>
    <name evidence="2" type="ORF">KQI42_14065</name>
</gene>
<dbReference type="SFLD" id="SFLDG01129">
    <property type="entry name" value="C1.5:_HAD__Beta-PGM__Phosphata"/>
    <property type="match status" value="1"/>
</dbReference>
<keyword evidence="3" id="KW-1185">Reference proteome</keyword>
<comment type="caution">
    <text evidence="2">The sequence shown here is derived from an EMBL/GenBank/DDBJ whole genome shotgun (WGS) entry which is preliminary data.</text>
</comment>
<evidence type="ECO:0000256" key="1">
    <source>
        <dbReference type="ARBA" id="ARBA00022801"/>
    </source>
</evidence>
<dbReference type="EMBL" id="JAHLPM010000012">
    <property type="protein sequence ID" value="MBU5439143.1"/>
    <property type="molecule type" value="Genomic_DNA"/>
</dbReference>
<proteinExistence type="predicted"/>
<dbReference type="GO" id="GO:0016787">
    <property type="term" value="F:hydrolase activity"/>
    <property type="evidence" value="ECO:0007669"/>
    <property type="project" value="UniProtKB-KW"/>
</dbReference>
<accession>A0ABS6E8A9</accession>
<dbReference type="InterPro" id="IPR006439">
    <property type="entry name" value="HAD-SF_hydro_IA"/>
</dbReference>
<sequence>MKYKAIFFDRDGTLTYGNKEKMKWYKEIVGEWSKKKFELDYDKVMRLFEVACYPKQGLKSIDEEKVFWKRYYEELLKGEGITDSIEEKAELLLSELWCNNERSLYDEVIEVMEYFKNKGYKIGIISDTSPSLQITLENLGLGKYIDSYTCSDLAGAMKPEPLIYNTALNSLKVTASESIYVDDYDIEADGARNLGFTSFYLDRSGNKEDEWTIKSLKEIINYVEQQS</sequence>
<dbReference type="RefSeq" id="WP_216520846.1">
    <property type="nucleotide sequence ID" value="NZ_JAHLPM010000012.1"/>
</dbReference>
<dbReference type="NCBIfam" id="TIGR01549">
    <property type="entry name" value="HAD-SF-IA-v1"/>
    <property type="match status" value="1"/>
</dbReference>
<dbReference type="PANTHER" id="PTHR43316">
    <property type="entry name" value="HYDROLASE, HALOACID DELAHOGENASE-RELATED"/>
    <property type="match status" value="1"/>
</dbReference>